<feature type="compositionally biased region" description="Polar residues" evidence="1">
    <location>
        <begin position="65"/>
        <end position="79"/>
    </location>
</feature>
<gene>
    <name evidence="2" type="ORF">CEP54_014497</name>
</gene>
<sequence>MDLHCDIRTRQVYLDRTRHISEYAFDGSLNDPESDDDIDPGEVSQERWTPRHRAIFGLPDPDFQTGPSTTDTQAEQPSENCLIPCSNPANVSMTASASRGVDASADVSPKAQGDESKPCQSRR</sequence>
<keyword evidence="3" id="KW-1185">Reference proteome</keyword>
<feature type="region of interest" description="Disordered" evidence="1">
    <location>
        <begin position="24"/>
        <end position="123"/>
    </location>
</feature>
<evidence type="ECO:0000313" key="3">
    <source>
        <dbReference type="Proteomes" id="UP000288168"/>
    </source>
</evidence>
<evidence type="ECO:0000313" key="2">
    <source>
        <dbReference type="EMBL" id="RSL44885.1"/>
    </source>
</evidence>
<comment type="caution">
    <text evidence="2">The sequence shown here is derived from an EMBL/GenBank/DDBJ whole genome shotgun (WGS) entry which is preliminary data.</text>
</comment>
<protein>
    <submittedName>
        <fullName evidence="2">Uncharacterized protein</fullName>
    </submittedName>
</protein>
<dbReference type="Proteomes" id="UP000288168">
    <property type="component" value="Unassembled WGS sequence"/>
</dbReference>
<proteinExistence type="predicted"/>
<accession>A0A428NVT9</accession>
<name>A0A428NVT9_9HYPO</name>
<reference evidence="2 3" key="1">
    <citation type="submission" date="2017-06" db="EMBL/GenBank/DDBJ databases">
        <title>Comparative genomic analysis of Ambrosia Fusariam Clade fungi.</title>
        <authorList>
            <person name="Stajich J.E."/>
            <person name="Carrillo J."/>
            <person name="Kijimoto T."/>
            <person name="Eskalen A."/>
            <person name="O'Donnell K."/>
            <person name="Kasson M."/>
        </authorList>
    </citation>
    <scope>NUCLEOTIDE SEQUENCE [LARGE SCALE GENOMIC DNA]</scope>
    <source>
        <strain evidence="2 3">NRRL62584</strain>
    </source>
</reference>
<dbReference type="AlphaFoldDB" id="A0A428NVT9"/>
<feature type="compositionally biased region" description="Polar residues" evidence="1">
    <location>
        <begin position="87"/>
        <end position="97"/>
    </location>
</feature>
<evidence type="ECO:0000256" key="1">
    <source>
        <dbReference type="SAM" id="MobiDB-lite"/>
    </source>
</evidence>
<dbReference type="EMBL" id="NKCI01000278">
    <property type="protein sequence ID" value="RSL44885.1"/>
    <property type="molecule type" value="Genomic_DNA"/>
</dbReference>
<organism evidence="2 3">
    <name type="scientific">Fusarium duplospermum</name>
    <dbReference type="NCBI Taxonomy" id="1325734"/>
    <lineage>
        <taxon>Eukaryota</taxon>
        <taxon>Fungi</taxon>
        <taxon>Dikarya</taxon>
        <taxon>Ascomycota</taxon>
        <taxon>Pezizomycotina</taxon>
        <taxon>Sordariomycetes</taxon>
        <taxon>Hypocreomycetidae</taxon>
        <taxon>Hypocreales</taxon>
        <taxon>Nectriaceae</taxon>
        <taxon>Fusarium</taxon>
        <taxon>Fusarium solani species complex</taxon>
    </lineage>
</organism>